<evidence type="ECO:0000313" key="6">
    <source>
        <dbReference type="EMBL" id="PJJ77825.1"/>
    </source>
</evidence>
<feature type="domain" description="HTH tetR-type" evidence="5">
    <location>
        <begin position="8"/>
        <end position="68"/>
    </location>
</feature>
<dbReference type="PANTHER" id="PTHR30055">
    <property type="entry name" value="HTH-TYPE TRANSCRIPTIONAL REGULATOR RUTR"/>
    <property type="match status" value="1"/>
</dbReference>
<organism evidence="6 7">
    <name type="scientific">Sediminihabitans luteus</name>
    <dbReference type="NCBI Taxonomy" id="1138585"/>
    <lineage>
        <taxon>Bacteria</taxon>
        <taxon>Bacillati</taxon>
        <taxon>Actinomycetota</taxon>
        <taxon>Actinomycetes</taxon>
        <taxon>Micrococcales</taxon>
        <taxon>Cellulomonadaceae</taxon>
        <taxon>Sediminihabitans</taxon>
    </lineage>
</organism>
<dbReference type="RefSeq" id="WP_100422135.1">
    <property type="nucleotide sequence ID" value="NZ_BOOX01000010.1"/>
</dbReference>
<keyword evidence="7" id="KW-1185">Reference proteome</keyword>
<evidence type="ECO:0000256" key="2">
    <source>
        <dbReference type="ARBA" id="ARBA00023125"/>
    </source>
</evidence>
<sequence length="191" mass="20885">MTGTTRPSDVRTRILDAATRQFYADGVRAVSADRIIAAAEVSKVTFYRHFRSKDDLVVAYLEAWATRERDALDGLRASHPDDAATTLREIAGFAGEMVCRPDFRGCAFINAAAEYPDAEHPVRRVVAAHRAWWVETLASLVRELGVDDPPAAAEELMMLRDGAMVAGYVGEGAGLAERVTRVGTAIVRAHR</sequence>
<dbReference type="PANTHER" id="PTHR30055:SF200">
    <property type="entry name" value="HTH-TYPE TRANSCRIPTIONAL REPRESSOR BDCR"/>
    <property type="match status" value="1"/>
</dbReference>
<comment type="caution">
    <text evidence="6">The sequence shown here is derived from an EMBL/GenBank/DDBJ whole genome shotgun (WGS) entry which is preliminary data.</text>
</comment>
<evidence type="ECO:0000256" key="3">
    <source>
        <dbReference type="ARBA" id="ARBA00023163"/>
    </source>
</evidence>
<dbReference type="GO" id="GO:0003700">
    <property type="term" value="F:DNA-binding transcription factor activity"/>
    <property type="evidence" value="ECO:0007669"/>
    <property type="project" value="TreeGrafter"/>
</dbReference>
<dbReference type="InterPro" id="IPR009057">
    <property type="entry name" value="Homeodomain-like_sf"/>
</dbReference>
<keyword evidence="1" id="KW-0805">Transcription regulation</keyword>
<dbReference type="InterPro" id="IPR001647">
    <property type="entry name" value="HTH_TetR"/>
</dbReference>
<dbReference type="SUPFAM" id="SSF46689">
    <property type="entry name" value="Homeodomain-like"/>
    <property type="match status" value="1"/>
</dbReference>
<proteinExistence type="predicted"/>
<dbReference type="SUPFAM" id="SSF48498">
    <property type="entry name" value="Tetracyclin repressor-like, C-terminal domain"/>
    <property type="match status" value="1"/>
</dbReference>
<dbReference type="AlphaFoldDB" id="A0A2M9D163"/>
<reference evidence="6 7" key="1">
    <citation type="submission" date="2017-11" db="EMBL/GenBank/DDBJ databases">
        <title>Genomic Encyclopedia of Archaeal and Bacterial Type Strains, Phase II (KMG-II): From Individual Species to Whole Genera.</title>
        <authorList>
            <person name="Goeker M."/>
        </authorList>
    </citation>
    <scope>NUCLEOTIDE SEQUENCE [LARGE SCALE GENOMIC DNA]</scope>
    <source>
        <strain evidence="6 7">DSM 25478</strain>
    </source>
</reference>
<accession>A0A2M9D163</accession>
<evidence type="ECO:0000256" key="4">
    <source>
        <dbReference type="PROSITE-ProRule" id="PRU00335"/>
    </source>
</evidence>
<dbReference type="Gene3D" id="1.10.357.10">
    <property type="entry name" value="Tetracycline Repressor, domain 2"/>
    <property type="match status" value="1"/>
</dbReference>
<dbReference type="InterPro" id="IPR050109">
    <property type="entry name" value="HTH-type_TetR-like_transc_reg"/>
</dbReference>
<evidence type="ECO:0000313" key="7">
    <source>
        <dbReference type="Proteomes" id="UP000231693"/>
    </source>
</evidence>
<dbReference type="PRINTS" id="PR00455">
    <property type="entry name" value="HTHTETR"/>
</dbReference>
<keyword evidence="2 4" id="KW-0238">DNA-binding</keyword>
<feature type="DNA-binding region" description="H-T-H motif" evidence="4">
    <location>
        <begin position="31"/>
        <end position="50"/>
    </location>
</feature>
<dbReference type="OrthoDB" id="3196926at2"/>
<dbReference type="GO" id="GO:0000976">
    <property type="term" value="F:transcription cis-regulatory region binding"/>
    <property type="evidence" value="ECO:0007669"/>
    <property type="project" value="TreeGrafter"/>
</dbReference>
<keyword evidence="3" id="KW-0804">Transcription</keyword>
<protein>
    <submittedName>
        <fullName evidence="6">TetR family transcriptional regulator</fullName>
    </submittedName>
</protein>
<dbReference type="Pfam" id="PF00440">
    <property type="entry name" value="TetR_N"/>
    <property type="match status" value="1"/>
</dbReference>
<name>A0A2M9D163_9CELL</name>
<gene>
    <name evidence="6" type="ORF">CLV28_1051</name>
</gene>
<dbReference type="Pfam" id="PF16925">
    <property type="entry name" value="TetR_C_13"/>
    <property type="match status" value="1"/>
</dbReference>
<dbReference type="Proteomes" id="UP000231693">
    <property type="component" value="Unassembled WGS sequence"/>
</dbReference>
<dbReference type="EMBL" id="PGFE01000001">
    <property type="protein sequence ID" value="PJJ77825.1"/>
    <property type="molecule type" value="Genomic_DNA"/>
</dbReference>
<dbReference type="InterPro" id="IPR036271">
    <property type="entry name" value="Tet_transcr_reg_TetR-rel_C_sf"/>
</dbReference>
<evidence type="ECO:0000256" key="1">
    <source>
        <dbReference type="ARBA" id="ARBA00023015"/>
    </source>
</evidence>
<evidence type="ECO:0000259" key="5">
    <source>
        <dbReference type="PROSITE" id="PS50977"/>
    </source>
</evidence>
<dbReference type="InterPro" id="IPR011075">
    <property type="entry name" value="TetR_C"/>
</dbReference>
<dbReference type="PROSITE" id="PS50977">
    <property type="entry name" value="HTH_TETR_2"/>
    <property type="match status" value="1"/>
</dbReference>